<evidence type="ECO:0000313" key="7">
    <source>
        <dbReference type="Proteomes" id="UP000265618"/>
    </source>
</evidence>
<evidence type="ECO:0000256" key="2">
    <source>
        <dbReference type="ARBA" id="ARBA00022679"/>
    </source>
</evidence>
<dbReference type="Pfam" id="PF00856">
    <property type="entry name" value="SET"/>
    <property type="match status" value="1"/>
</dbReference>
<feature type="domain" description="SET" evidence="5">
    <location>
        <begin position="1"/>
        <end position="41"/>
    </location>
</feature>
<keyword evidence="7" id="KW-1185">Reference proteome</keyword>
<dbReference type="InterPro" id="IPR046341">
    <property type="entry name" value="SET_dom_sf"/>
</dbReference>
<dbReference type="EMBL" id="BDIP01001191">
    <property type="protein sequence ID" value="GIQ83815.1"/>
    <property type="molecule type" value="Genomic_DNA"/>
</dbReference>
<dbReference type="InterPro" id="IPR001214">
    <property type="entry name" value="SET_dom"/>
</dbReference>
<evidence type="ECO:0000259" key="5">
    <source>
        <dbReference type="PROSITE" id="PS50280"/>
    </source>
</evidence>
<organism evidence="6 7">
    <name type="scientific">Kipferlia bialata</name>
    <dbReference type="NCBI Taxonomy" id="797122"/>
    <lineage>
        <taxon>Eukaryota</taxon>
        <taxon>Metamonada</taxon>
        <taxon>Carpediemonas-like organisms</taxon>
        <taxon>Kipferlia</taxon>
    </lineage>
</organism>
<proteinExistence type="predicted"/>
<evidence type="ECO:0000256" key="4">
    <source>
        <dbReference type="SAM" id="MobiDB-lite"/>
    </source>
</evidence>
<dbReference type="Gene3D" id="2.170.270.10">
    <property type="entry name" value="SET domain"/>
    <property type="match status" value="1"/>
</dbReference>
<dbReference type="GO" id="GO:0045814">
    <property type="term" value="P:negative regulation of gene expression, epigenetic"/>
    <property type="evidence" value="ECO:0007669"/>
    <property type="project" value="TreeGrafter"/>
</dbReference>
<evidence type="ECO:0000256" key="3">
    <source>
        <dbReference type="ARBA" id="ARBA00022691"/>
    </source>
</evidence>
<dbReference type="PANTHER" id="PTHR46402:SF2">
    <property type="entry name" value="HISTONE-LYSINE N-TRIMETHYLTRANSFERASE SMYD5"/>
    <property type="match status" value="1"/>
</dbReference>
<evidence type="ECO:0000256" key="1">
    <source>
        <dbReference type="ARBA" id="ARBA00022603"/>
    </source>
</evidence>
<dbReference type="PANTHER" id="PTHR46402">
    <property type="entry name" value="SET AND MYND DOMAIN-CONTAINING PROTEIN 5"/>
    <property type="match status" value="1"/>
</dbReference>
<dbReference type="AlphaFoldDB" id="A0A9K3CX50"/>
<keyword evidence="2" id="KW-0808">Transferase</keyword>
<dbReference type="OrthoDB" id="438641at2759"/>
<dbReference type="SUPFAM" id="SSF82199">
    <property type="entry name" value="SET domain"/>
    <property type="match status" value="1"/>
</dbReference>
<gene>
    <name evidence="6" type="ORF">KIPB_005189</name>
</gene>
<name>A0A9K3CX50_9EUKA</name>
<evidence type="ECO:0000313" key="6">
    <source>
        <dbReference type="EMBL" id="GIQ83815.1"/>
    </source>
</evidence>
<sequence length="126" mass="13822">MNHSCSPNCELGYTDSHEVQLLIRKSNTTIRQGEEMTVNYADQNLGVVERTAILSSYGITCDCKRCTRERAALESMPQSDVADRNPVEAASLSGSGRVRHSSRSKSREAGDSSSRSPKHLPSLSHK</sequence>
<dbReference type="GO" id="GO:0032259">
    <property type="term" value="P:methylation"/>
    <property type="evidence" value="ECO:0007669"/>
    <property type="project" value="UniProtKB-KW"/>
</dbReference>
<dbReference type="PROSITE" id="PS50280">
    <property type="entry name" value="SET"/>
    <property type="match status" value="1"/>
</dbReference>
<dbReference type="Proteomes" id="UP000265618">
    <property type="component" value="Unassembled WGS sequence"/>
</dbReference>
<reference evidence="6 7" key="1">
    <citation type="journal article" date="2018" name="PLoS ONE">
        <title>The draft genome of Kipferlia bialata reveals reductive genome evolution in fornicate parasites.</title>
        <authorList>
            <person name="Tanifuji G."/>
            <person name="Takabayashi S."/>
            <person name="Kume K."/>
            <person name="Takagi M."/>
            <person name="Nakayama T."/>
            <person name="Kamikawa R."/>
            <person name="Inagaki Y."/>
            <person name="Hashimoto T."/>
        </authorList>
    </citation>
    <scope>NUCLEOTIDE SEQUENCE [LARGE SCALE GENOMIC DNA]</scope>
    <source>
        <strain evidence="6">NY0173</strain>
    </source>
</reference>
<keyword evidence="3" id="KW-0949">S-adenosyl-L-methionine</keyword>
<protein>
    <recommendedName>
        <fullName evidence="5">SET domain-containing protein</fullName>
    </recommendedName>
</protein>
<accession>A0A9K3CX50</accession>
<comment type="caution">
    <text evidence="6">The sequence shown here is derived from an EMBL/GenBank/DDBJ whole genome shotgun (WGS) entry which is preliminary data.</text>
</comment>
<keyword evidence="1" id="KW-0489">Methyltransferase</keyword>
<feature type="region of interest" description="Disordered" evidence="4">
    <location>
        <begin position="73"/>
        <end position="126"/>
    </location>
</feature>
<dbReference type="GO" id="GO:0042799">
    <property type="term" value="F:histone H4K20 methyltransferase activity"/>
    <property type="evidence" value="ECO:0007669"/>
    <property type="project" value="TreeGrafter"/>
</dbReference>